<dbReference type="GO" id="GO:0003677">
    <property type="term" value="F:DNA binding"/>
    <property type="evidence" value="ECO:0007669"/>
    <property type="project" value="InterPro"/>
</dbReference>
<proteinExistence type="predicted"/>
<dbReference type="InterPro" id="IPR009084">
    <property type="entry name" value="B_transpositn_C"/>
</dbReference>
<accession>A0A1B1NTJ0</accession>
<dbReference type="Gene3D" id="1.10.1180.10">
    <property type="entry name" value="B transposition protein, C-terminal domain"/>
    <property type="match status" value="1"/>
</dbReference>
<evidence type="ECO:0000259" key="2">
    <source>
        <dbReference type="Pfam" id="PF13401"/>
    </source>
</evidence>
<protein>
    <submittedName>
        <fullName evidence="3">ATP-dependent target DNA activator B</fullName>
    </submittedName>
</protein>
<evidence type="ECO:0000313" key="3">
    <source>
        <dbReference type="EMBL" id="ODS05147.1"/>
    </source>
</evidence>
<dbReference type="KEGG" id="vsc:VSVS12_03252"/>
<sequence length="305" mass="34371">MNVIEQVKAIIERDGLTNAEVSRRSAVSPQILTPLLKGRYTGNTELYVDKLARWLTTYEAGIATRKETCQEPEWVETPTAQALLEMMRLSQGFQAWTMAYEGAGVGKTEAAKRYQKHNSNVWIVTASPNIKSRKAFLAAIAREMGVHTNGMTIDRIDYEIMQRITGSNGLLIVDEAQYTTDDTLNGLRILTENRIGVTLLGNDVVRTRMSASKSRTNMYPVWSRILKSRKIVRSTQKDIQAYLKAWGITDSEVIKWAYKVIPTTTGQLRTLRHLIRLAISIAKDEGSTVNANHMDKAYNFIKEVA</sequence>
<organism evidence="3 4">
    <name type="scientific">Vibrio scophthalmi</name>
    <dbReference type="NCBI Taxonomy" id="45658"/>
    <lineage>
        <taxon>Bacteria</taxon>
        <taxon>Pseudomonadati</taxon>
        <taxon>Pseudomonadota</taxon>
        <taxon>Gammaproteobacteria</taxon>
        <taxon>Vibrionales</taxon>
        <taxon>Vibrionaceae</taxon>
        <taxon>Vibrio</taxon>
    </lineage>
</organism>
<reference evidence="3 4" key="1">
    <citation type="submission" date="2016-08" db="EMBL/GenBank/DDBJ databases">
        <title>Genome sequencing of Vibrio scophthalmi strain FP3289, an isolated from Paralichthys olivaceus.</title>
        <authorList>
            <person name="Han H.-J."/>
        </authorList>
    </citation>
    <scope>NUCLEOTIDE SEQUENCE [LARGE SCALE GENOMIC DNA]</scope>
    <source>
        <strain evidence="3 4">FP3289</strain>
    </source>
</reference>
<dbReference type="PANTHER" id="PTHR35894:SF5">
    <property type="entry name" value="MU-LIKE PROPHAGE FLUMU DNA TRANSPOSITION PROTEIN B"/>
    <property type="match status" value="1"/>
</dbReference>
<evidence type="ECO:0000313" key="4">
    <source>
        <dbReference type="Proteomes" id="UP000095131"/>
    </source>
</evidence>
<dbReference type="AlphaFoldDB" id="A0A1B1NTJ0"/>
<dbReference type="Gene3D" id="1.10.260.40">
    <property type="entry name" value="lambda repressor-like DNA-binding domains"/>
    <property type="match status" value="1"/>
</dbReference>
<dbReference type="InterPro" id="IPR036733">
    <property type="entry name" value="B_transposit_C_sf"/>
</dbReference>
<dbReference type="Proteomes" id="UP000095131">
    <property type="component" value="Unassembled WGS sequence"/>
</dbReference>
<dbReference type="SUPFAM" id="SSF47681">
    <property type="entry name" value="C-terminal domain of B transposition protein"/>
    <property type="match status" value="1"/>
</dbReference>
<dbReference type="Pfam" id="PF13401">
    <property type="entry name" value="AAA_22"/>
    <property type="match status" value="1"/>
</dbReference>
<dbReference type="PATRIC" id="fig|45658.6.peg.3187"/>
<dbReference type="InterPro" id="IPR027417">
    <property type="entry name" value="P-loop_NTPase"/>
</dbReference>
<dbReference type="InterPro" id="IPR010982">
    <property type="entry name" value="Lambda_DNA-bd_dom_sf"/>
</dbReference>
<dbReference type="InterPro" id="IPR052026">
    <property type="entry name" value="ExeA_AAA_ATPase_DNA-bind"/>
</dbReference>
<dbReference type="InterPro" id="IPR049945">
    <property type="entry name" value="AAA_22"/>
</dbReference>
<dbReference type="Pfam" id="PF09077">
    <property type="entry name" value="Phage-MuB_C"/>
    <property type="match status" value="1"/>
</dbReference>
<comment type="caution">
    <text evidence="3">The sequence shown here is derived from an EMBL/GenBank/DDBJ whole genome shotgun (WGS) entry which is preliminary data.</text>
</comment>
<dbReference type="GO" id="GO:0006313">
    <property type="term" value="P:DNA transposition"/>
    <property type="evidence" value="ECO:0007669"/>
    <property type="project" value="InterPro"/>
</dbReference>
<feature type="domain" description="ORC1/DEAH AAA+ ATPase" evidence="2">
    <location>
        <begin position="103"/>
        <end position="202"/>
    </location>
</feature>
<gene>
    <name evidence="3" type="ORF">VSF3289_04288</name>
</gene>
<feature type="domain" description="B transposition protein C-terminal" evidence="1">
    <location>
        <begin position="223"/>
        <end position="298"/>
    </location>
</feature>
<dbReference type="GO" id="GO:0016887">
    <property type="term" value="F:ATP hydrolysis activity"/>
    <property type="evidence" value="ECO:0007669"/>
    <property type="project" value="InterPro"/>
</dbReference>
<evidence type="ECO:0000259" key="1">
    <source>
        <dbReference type="Pfam" id="PF09077"/>
    </source>
</evidence>
<dbReference type="EMBL" id="MDCJ01000007">
    <property type="protein sequence ID" value="ODS05147.1"/>
    <property type="molecule type" value="Genomic_DNA"/>
</dbReference>
<name>A0A1B1NTJ0_9VIBR</name>
<dbReference type="PANTHER" id="PTHR35894">
    <property type="entry name" value="GENERAL SECRETION PATHWAY PROTEIN A-RELATED"/>
    <property type="match status" value="1"/>
</dbReference>
<dbReference type="SUPFAM" id="SSF52540">
    <property type="entry name" value="P-loop containing nucleoside triphosphate hydrolases"/>
    <property type="match status" value="1"/>
</dbReference>